<feature type="transmembrane region" description="Helical" evidence="2">
    <location>
        <begin position="29"/>
        <end position="51"/>
    </location>
</feature>
<gene>
    <name evidence="3" type="ORF">AB4Y30_09085</name>
</gene>
<dbReference type="EMBL" id="CP162599">
    <property type="protein sequence ID" value="XDK31197.1"/>
    <property type="molecule type" value="Genomic_DNA"/>
</dbReference>
<evidence type="ECO:0000256" key="2">
    <source>
        <dbReference type="SAM" id="Phobius"/>
    </source>
</evidence>
<keyword evidence="2" id="KW-0472">Membrane</keyword>
<evidence type="ECO:0000313" key="3">
    <source>
        <dbReference type="EMBL" id="XDK31197.1"/>
    </source>
</evidence>
<protein>
    <submittedName>
        <fullName evidence="3">Cytochrome c oxidase subunit 2A</fullName>
    </submittedName>
</protein>
<name>A0AB39HIJ8_9BACI</name>
<reference evidence="3" key="1">
    <citation type="submission" date="2024-07" db="EMBL/GenBank/DDBJ databases">
        <title>Halotolerant mesophilic bacterium Ornithinibacillus sp. 4-3, sp. nov., isolated from soil.</title>
        <authorList>
            <person name="Sidarenka A.V."/>
            <person name="Guliayeva D.E."/>
            <person name="Leanovich S.I."/>
            <person name="Hileuskaya K.S."/>
            <person name="Akhremchuk A.E."/>
            <person name="Sikolenko M.A."/>
            <person name="Valentovich L.N."/>
        </authorList>
    </citation>
    <scope>NUCLEOTIDE SEQUENCE</scope>
    <source>
        <strain evidence="3">4-3</strain>
    </source>
</reference>
<organism evidence="3">
    <name type="scientific">Ornithinibacillus sp. 4-3</name>
    <dbReference type="NCBI Taxonomy" id="3231488"/>
    <lineage>
        <taxon>Bacteria</taxon>
        <taxon>Bacillati</taxon>
        <taxon>Bacillota</taxon>
        <taxon>Bacilli</taxon>
        <taxon>Bacillales</taxon>
        <taxon>Bacillaceae</taxon>
        <taxon>Ornithinibacillus</taxon>
    </lineage>
</organism>
<keyword evidence="2" id="KW-1133">Transmembrane helix</keyword>
<evidence type="ECO:0000256" key="1">
    <source>
        <dbReference type="SAM" id="MobiDB-lite"/>
    </source>
</evidence>
<accession>A0AB39HIJ8</accession>
<keyword evidence="2" id="KW-0812">Transmembrane</keyword>
<proteinExistence type="predicted"/>
<feature type="region of interest" description="Disordered" evidence="1">
    <location>
        <begin position="1"/>
        <end position="24"/>
    </location>
</feature>
<dbReference type="RefSeq" id="WP_368651925.1">
    <property type="nucleotide sequence ID" value="NZ_CP162599.1"/>
</dbReference>
<dbReference type="AlphaFoldDB" id="A0AB39HIJ8"/>
<sequence>MAGPKVKEKESNVKKQVNHEEETSLKGTLASVMILGGIIVLSWIGVWMLFVTR</sequence>